<dbReference type="InterPro" id="IPR050194">
    <property type="entry name" value="Glycosyltransferase_grp1"/>
</dbReference>
<dbReference type="Pfam" id="PF00534">
    <property type="entry name" value="Glycos_transf_1"/>
    <property type="match status" value="1"/>
</dbReference>
<reference evidence="2 3" key="1">
    <citation type="submission" date="2021-12" db="EMBL/GenBank/DDBJ databases">
        <title>Genome sequencing of bacteria with rrn-lacking chromosome and rrn-plasmid.</title>
        <authorList>
            <person name="Anda M."/>
            <person name="Iwasaki W."/>
        </authorList>
    </citation>
    <scope>NUCLEOTIDE SEQUENCE [LARGE SCALE GENOMIC DNA]</scope>
    <source>
        <strain evidence="2 3">DSM 100852</strain>
    </source>
</reference>
<organism evidence="2 3">
    <name type="scientific">Fulvitalea axinellae</name>
    <dbReference type="NCBI Taxonomy" id="1182444"/>
    <lineage>
        <taxon>Bacteria</taxon>
        <taxon>Pseudomonadati</taxon>
        <taxon>Bacteroidota</taxon>
        <taxon>Cytophagia</taxon>
        <taxon>Cytophagales</taxon>
        <taxon>Persicobacteraceae</taxon>
        <taxon>Fulvitalea</taxon>
    </lineage>
</organism>
<evidence type="ECO:0000313" key="3">
    <source>
        <dbReference type="Proteomes" id="UP001348817"/>
    </source>
</evidence>
<evidence type="ECO:0000313" key="2">
    <source>
        <dbReference type="EMBL" id="BDD08757.1"/>
    </source>
</evidence>
<dbReference type="EMBL" id="AP025314">
    <property type="protein sequence ID" value="BDD08757.1"/>
    <property type="molecule type" value="Genomic_DNA"/>
</dbReference>
<dbReference type="SUPFAM" id="SSF53756">
    <property type="entry name" value="UDP-Glycosyltransferase/glycogen phosphorylase"/>
    <property type="match status" value="1"/>
</dbReference>
<protein>
    <submittedName>
        <fullName evidence="2">UDP-glucose--tetrahydrobiopterin glucosyltransferase</fullName>
    </submittedName>
</protein>
<dbReference type="PANTHER" id="PTHR45947">
    <property type="entry name" value="SULFOQUINOVOSYL TRANSFERASE SQD2"/>
    <property type="match status" value="1"/>
</dbReference>
<dbReference type="GO" id="GO:0016757">
    <property type="term" value="F:glycosyltransferase activity"/>
    <property type="evidence" value="ECO:0007669"/>
    <property type="project" value="InterPro"/>
</dbReference>
<dbReference type="Proteomes" id="UP001348817">
    <property type="component" value="Chromosome"/>
</dbReference>
<dbReference type="KEGG" id="fax:FUAX_11890"/>
<evidence type="ECO:0000259" key="1">
    <source>
        <dbReference type="Pfam" id="PF00534"/>
    </source>
</evidence>
<dbReference type="Gene3D" id="3.40.50.2000">
    <property type="entry name" value="Glycogen Phosphorylase B"/>
    <property type="match status" value="2"/>
</dbReference>
<dbReference type="PANTHER" id="PTHR45947:SF3">
    <property type="entry name" value="SULFOQUINOVOSYL TRANSFERASE SQD2"/>
    <property type="match status" value="1"/>
</dbReference>
<proteinExistence type="predicted"/>
<gene>
    <name evidence="2" type="ORF">FUAX_11890</name>
</gene>
<dbReference type="RefSeq" id="WP_338393993.1">
    <property type="nucleotide sequence ID" value="NZ_AP025314.1"/>
</dbReference>
<dbReference type="AlphaFoldDB" id="A0AAU9CLE1"/>
<sequence>MSIPILEHKRIAIISTAVSPLGRGYGGGVEQDVLKFASWMIEAGADVEVFCPEGSVAPKEIHLRTVEGALVKPIQFLTEDRGKVEADTALTEALRQIGKRAEEFDLVLNFSYDWPAFFQSYLSRVPILHYLSICSQTPELDALIRDLSAFRPKALAVLNREQLGTYEDAVPDRFTDLGYGLSLDRYRFRKKAEGKTVAWIGRITEEKGLEDALDFAERQNVRLRIFGVVQDGEYWEGLKGKYSEETYEYVGFVDRGRLAEEIGECEALIFTPKWGEALGIVMLEAMACGVPVIAYDSPGPRHAVRHGQTGFVVPLGDVEALCEAYKRIGNLDRQACRDRVARDFSEEAWRNRALDWVKSGLKG</sequence>
<dbReference type="InterPro" id="IPR001296">
    <property type="entry name" value="Glyco_trans_1"/>
</dbReference>
<feature type="domain" description="Glycosyl transferase family 1" evidence="1">
    <location>
        <begin position="189"/>
        <end position="328"/>
    </location>
</feature>
<accession>A0AAU9CLE1</accession>
<keyword evidence="3" id="KW-1185">Reference proteome</keyword>
<name>A0AAU9CLE1_9BACT</name>